<sequence>MPVFTTAQKADIAEYAIVLSQRFYALTRRTLGEIAYRLAGQNNIRHKFYNGSAGKDWIQGFLDRHEHLCWRM</sequence>
<feature type="non-terminal residue" evidence="1">
    <location>
        <position position="1"/>
    </location>
</feature>
<evidence type="ECO:0000313" key="2">
    <source>
        <dbReference type="Proteomes" id="UP000708208"/>
    </source>
</evidence>
<accession>A0A8J2L4M2</accession>
<dbReference type="AlphaFoldDB" id="A0A8J2L4M2"/>
<reference evidence="1" key="1">
    <citation type="submission" date="2021-06" db="EMBL/GenBank/DDBJ databases">
        <authorList>
            <person name="Hodson N. C."/>
            <person name="Mongue J. A."/>
            <person name="Jaron S. K."/>
        </authorList>
    </citation>
    <scope>NUCLEOTIDE SEQUENCE</scope>
</reference>
<dbReference type="OrthoDB" id="6775405at2759"/>
<name>A0A8J2L4M2_9HEXA</name>
<proteinExistence type="predicted"/>
<evidence type="ECO:0000313" key="1">
    <source>
        <dbReference type="EMBL" id="CAG7826161.1"/>
    </source>
</evidence>
<evidence type="ECO:0008006" key="3">
    <source>
        <dbReference type="Google" id="ProtNLM"/>
    </source>
</evidence>
<organism evidence="1 2">
    <name type="scientific">Allacma fusca</name>
    <dbReference type="NCBI Taxonomy" id="39272"/>
    <lineage>
        <taxon>Eukaryota</taxon>
        <taxon>Metazoa</taxon>
        <taxon>Ecdysozoa</taxon>
        <taxon>Arthropoda</taxon>
        <taxon>Hexapoda</taxon>
        <taxon>Collembola</taxon>
        <taxon>Symphypleona</taxon>
        <taxon>Sminthuridae</taxon>
        <taxon>Allacma</taxon>
    </lineage>
</organism>
<protein>
    <recommendedName>
        <fullName evidence="3">HTH CENPB-type domain-containing protein</fullName>
    </recommendedName>
</protein>
<keyword evidence="2" id="KW-1185">Reference proteome</keyword>
<gene>
    <name evidence="1" type="ORF">AFUS01_LOCUS36229</name>
</gene>
<comment type="caution">
    <text evidence="1">The sequence shown here is derived from an EMBL/GenBank/DDBJ whole genome shotgun (WGS) entry which is preliminary data.</text>
</comment>
<dbReference type="Proteomes" id="UP000708208">
    <property type="component" value="Unassembled WGS sequence"/>
</dbReference>
<dbReference type="EMBL" id="CAJVCH010538818">
    <property type="protein sequence ID" value="CAG7826161.1"/>
    <property type="molecule type" value="Genomic_DNA"/>
</dbReference>